<dbReference type="EMBL" id="QEKO01000002">
    <property type="protein sequence ID" value="PVY62281.1"/>
    <property type="molecule type" value="Genomic_DNA"/>
</dbReference>
<sequence>MAKRLLRVLTSVDLAQLEGLTGGELRRLAQRSAWIHEVAMRRLEQRNAAFAESVGPADAGVVVFVETFR</sequence>
<dbReference type="AlphaFoldDB" id="A0A2U1CMP6"/>
<comment type="caution">
    <text evidence="1">The sequence shown here is derived from an EMBL/GenBank/DDBJ whole genome shotgun (WGS) entry which is preliminary data.</text>
</comment>
<protein>
    <submittedName>
        <fullName evidence="1">Uncharacterized protein</fullName>
    </submittedName>
</protein>
<dbReference type="Proteomes" id="UP000246145">
    <property type="component" value="Unassembled WGS sequence"/>
</dbReference>
<evidence type="ECO:0000313" key="2">
    <source>
        <dbReference type="Proteomes" id="UP000246145"/>
    </source>
</evidence>
<evidence type="ECO:0000313" key="1">
    <source>
        <dbReference type="EMBL" id="PVY62281.1"/>
    </source>
</evidence>
<name>A0A2U1CMP6_9BURK</name>
<keyword evidence="2" id="KW-1185">Reference proteome</keyword>
<accession>A0A2U1CMP6</accession>
<gene>
    <name evidence="1" type="ORF">C7440_1774</name>
</gene>
<proteinExistence type="predicted"/>
<reference evidence="1 2" key="1">
    <citation type="submission" date="2018-04" db="EMBL/GenBank/DDBJ databases">
        <title>Genomic Encyclopedia of Type Strains, Phase IV (KMG-IV): sequencing the most valuable type-strain genomes for metagenomic binning, comparative biology and taxonomic classification.</title>
        <authorList>
            <person name="Goeker M."/>
        </authorList>
    </citation>
    <scope>NUCLEOTIDE SEQUENCE [LARGE SCALE GENOMIC DNA]</scope>
    <source>
        <strain evidence="1 2">DSM 10065</strain>
    </source>
</reference>
<dbReference type="RefSeq" id="WP_116518260.1">
    <property type="nucleotide sequence ID" value="NZ_JACCEX010000002.1"/>
</dbReference>
<organism evidence="1 2">
    <name type="scientific">Pusillimonas noertemannii</name>
    <dbReference type="NCBI Taxonomy" id="305977"/>
    <lineage>
        <taxon>Bacteria</taxon>
        <taxon>Pseudomonadati</taxon>
        <taxon>Pseudomonadota</taxon>
        <taxon>Betaproteobacteria</taxon>
        <taxon>Burkholderiales</taxon>
        <taxon>Alcaligenaceae</taxon>
        <taxon>Pusillimonas</taxon>
    </lineage>
</organism>